<proteinExistence type="predicted"/>
<dbReference type="EMBL" id="MK240351">
    <property type="protein sequence ID" value="QAU03980.1"/>
    <property type="molecule type" value="Genomic_DNA"/>
</dbReference>
<accession>A0A410T5H6</accession>
<gene>
    <name evidence="1" type="ORF">Henu6_gp177</name>
</gene>
<sequence length="293" mass="34480">MNHFVVFLKDYEHHKNIVCILPEASEAIALCKTLNAKCEEAMHPLDFDEIMYFAEENSLNLTRSMIAEVSRCGSHFTYEAVKYKWSIDYAPFGTSWDDTAFDACSSDMMNYFDYNYDYDPEDDLDPETGIELWIDTKHVSYHKLKTLSQSNTVYRWFDPEFAHIDVALAAAWYDPIHRHCNWEGYRRAKNNVVRLIRKHSKGGVHISKICRKIRNNVKYRKCNTFRTCANNYLEAMENWIPSEGFGTFGNLDDYVVIDNILYSRKDAAKYVGYKYKEHRSKFNGKTLIEYEEI</sequence>
<evidence type="ECO:0000313" key="2">
    <source>
        <dbReference type="Proteomes" id="UP000289169"/>
    </source>
</evidence>
<reference evidence="1 2" key="1">
    <citation type="submission" date="2018-11" db="EMBL/GenBank/DDBJ databases">
        <authorList>
            <person name="Teng T."/>
        </authorList>
    </citation>
    <scope>NUCLEOTIDE SEQUENCE [LARGE SCALE GENOMIC DNA]</scope>
</reference>
<name>A0A410T5H6_9CAUD</name>
<organism evidence="1 2">
    <name type="scientific">Acinetobacter phage Henu6</name>
    <dbReference type="NCBI Taxonomy" id="2500136"/>
    <lineage>
        <taxon>Viruses</taxon>
        <taxon>Duplodnaviria</taxon>
        <taxon>Heunggongvirae</taxon>
        <taxon>Uroviricota</taxon>
        <taxon>Caudoviricetes</taxon>
        <taxon>Pantevenvirales</taxon>
        <taxon>Straboviridae</taxon>
        <taxon>Twarogvirinae</taxon>
        <taxon>Zedzedvirus</taxon>
        <taxon>Zedzedvirus zz1</taxon>
    </lineage>
</organism>
<dbReference type="Proteomes" id="UP000289169">
    <property type="component" value="Segment"/>
</dbReference>
<protein>
    <submittedName>
        <fullName evidence="1">Uncharacterized protein</fullName>
    </submittedName>
</protein>
<evidence type="ECO:0000313" key="1">
    <source>
        <dbReference type="EMBL" id="QAU03980.1"/>
    </source>
</evidence>